<evidence type="ECO:0000313" key="2">
    <source>
        <dbReference type="EMBL" id="EPR78505.1"/>
    </source>
</evidence>
<feature type="signal peptide" evidence="1">
    <location>
        <begin position="1"/>
        <end position="22"/>
    </location>
</feature>
<dbReference type="VEuPathDB" id="MicrosporidiaDB:SLOPH_1130"/>
<gene>
    <name evidence="2" type="ORF">SLOPH_1130</name>
</gene>
<dbReference type="HOGENOM" id="CLU_1176069_0_0_1"/>
<dbReference type="Proteomes" id="UP000014978">
    <property type="component" value="Unassembled WGS sequence"/>
</dbReference>
<reference evidence="3" key="1">
    <citation type="journal article" date="2013" name="PLoS Genet.">
        <title>The genome of Spraguea lophii and the basis of host-microsporidian interactions.</title>
        <authorList>
            <person name="Campbell S.E."/>
            <person name="Williams T.A."/>
            <person name="Yousuf A."/>
            <person name="Soanes D.M."/>
            <person name="Paszkiewicz K.H."/>
            <person name="Williams B.A.P."/>
        </authorList>
    </citation>
    <scope>NUCLEOTIDE SEQUENCE [LARGE SCALE GENOMIC DNA]</scope>
    <source>
        <strain evidence="3">42_110</strain>
    </source>
</reference>
<name>S7W6R3_SPRLO</name>
<evidence type="ECO:0000313" key="3">
    <source>
        <dbReference type="Proteomes" id="UP000014978"/>
    </source>
</evidence>
<sequence length="236" mass="28481">MYFISNLYFIFLVSCTYQESYSSLPQTNPKDITKLVKTLFDRNLSDKKVLHYLLSTKSLCDFVNPFLWRFKRNEKFHRLCREKLISHLNKFNPPKTLLKNIAGKKAYHTIYAIKRLMEDFCCITWRDYTYVEYRILDEIVCNLIICFITTKYECNIFQLNITDMDSEYTHYLLRIKNIILHYYNNITISFIYINHFKSLSTILYDESRILVAKYFNSVLKLSKTLQKKYEAEIMKI</sequence>
<organism evidence="2 3">
    <name type="scientific">Spraguea lophii (strain 42_110)</name>
    <name type="common">Microsporidian parasite</name>
    <dbReference type="NCBI Taxonomy" id="1358809"/>
    <lineage>
        <taxon>Eukaryota</taxon>
        <taxon>Fungi</taxon>
        <taxon>Fungi incertae sedis</taxon>
        <taxon>Microsporidia</taxon>
        <taxon>Spragueidae</taxon>
        <taxon>Spraguea</taxon>
    </lineage>
</organism>
<dbReference type="AlphaFoldDB" id="S7W6R3"/>
<dbReference type="InParanoid" id="S7W6R3"/>
<comment type="caution">
    <text evidence="2">The sequence shown here is derived from an EMBL/GenBank/DDBJ whole genome shotgun (WGS) entry which is preliminary data.</text>
</comment>
<accession>S7W6R3</accession>
<feature type="chain" id="PRO_5004558746" evidence="1">
    <location>
        <begin position="23"/>
        <end position="236"/>
    </location>
</feature>
<proteinExistence type="predicted"/>
<evidence type="ECO:0000256" key="1">
    <source>
        <dbReference type="SAM" id="SignalP"/>
    </source>
</evidence>
<dbReference type="EMBL" id="ATCN01000742">
    <property type="protein sequence ID" value="EPR78505.1"/>
    <property type="molecule type" value="Genomic_DNA"/>
</dbReference>
<keyword evidence="3" id="KW-1185">Reference proteome</keyword>
<keyword evidence="1" id="KW-0732">Signal</keyword>
<protein>
    <submittedName>
        <fullName evidence="2">Uncharacterized protein</fullName>
    </submittedName>
</protein>